<dbReference type="Proteomes" id="UP001596395">
    <property type="component" value="Unassembled WGS sequence"/>
</dbReference>
<evidence type="ECO:0000256" key="3">
    <source>
        <dbReference type="ARBA" id="ARBA00022630"/>
    </source>
</evidence>
<proteinExistence type="inferred from homology"/>
<feature type="domain" description="Pyridine nucleotide-disulphide oxidoreductase dimerisation" evidence="8">
    <location>
        <begin position="383"/>
        <end position="485"/>
    </location>
</feature>
<keyword evidence="6" id="KW-0676">Redox-active center</keyword>
<evidence type="ECO:0000256" key="2">
    <source>
        <dbReference type="ARBA" id="ARBA00009130"/>
    </source>
</evidence>
<evidence type="ECO:0000256" key="1">
    <source>
        <dbReference type="ARBA" id="ARBA00001974"/>
    </source>
</evidence>
<evidence type="ECO:0000256" key="7">
    <source>
        <dbReference type="SAM" id="MobiDB-lite"/>
    </source>
</evidence>
<dbReference type="InterPro" id="IPR050260">
    <property type="entry name" value="FAD-bd_OxRdtase"/>
</dbReference>
<evidence type="ECO:0000256" key="6">
    <source>
        <dbReference type="ARBA" id="ARBA00023284"/>
    </source>
</evidence>
<keyword evidence="3" id="KW-0285">Flavoprotein</keyword>
<dbReference type="InterPro" id="IPR016156">
    <property type="entry name" value="FAD/NAD-linked_Rdtase_dimer_sf"/>
</dbReference>
<keyword evidence="11" id="KW-1185">Reference proteome</keyword>
<evidence type="ECO:0000256" key="5">
    <source>
        <dbReference type="ARBA" id="ARBA00023002"/>
    </source>
</evidence>
<comment type="caution">
    <text evidence="10">The sequence shown here is derived from an EMBL/GenBank/DDBJ whole genome shotgun (WGS) entry which is preliminary data.</text>
</comment>
<dbReference type="PANTHER" id="PTHR43429">
    <property type="entry name" value="PYRIDINE NUCLEOTIDE-DISULFIDE OXIDOREDUCTASE DOMAIN-CONTAINING"/>
    <property type="match status" value="1"/>
</dbReference>
<protein>
    <submittedName>
        <fullName evidence="10">FAD-dependent oxidoreductase</fullName>
    </submittedName>
</protein>
<dbReference type="EMBL" id="JBHSXN010000002">
    <property type="protein sequence ID" value="MFC6954144.1"/>
    <property type="molecule type" value="Genomic_DNA"/>
</dbReference>
<evidence type="ECO:0000259" key="9">
    <source>
        <dbReference type="Pfam" id="PF07992"/>
    </source>
</evidence>
<comment type="similarity">
    <text evidence="2">Belongs to the class-III pyridine nucleotide-disulfide oxidoreductase family.</text>
</comment>
<dbReference type="SUPFAM" id="SSF51905">
    <property type="entry name" value="FAD/NAD(P)-binding domain"/>
    <property type="match status" value="1"/>
</dbReference>
<dbReference type="SUPFAM" id="SSF55424">
    <property type="entry name" value="FAD/NAD-linked reductases, dimerisation (C-terminal) domain"/>
    <property type="match status" value="1"/>
</dbReference>
<evidence type="ECO:0000313" key="10">
    <source>
        <dbReference type="EMBL" id="MFC6954144.1"/>
    </source>
</evidence>
<dbReference type="GO" id="GO:0016491">
    <property type="term" value="F:oxidoreductase activity"/>
    <property type="evidence" value="ECO:0007669"/>
    <property type="project" value="UniProtKB-KW"/>
</dbReference>
<dbReference type="InterPro" id="IPR036188">
    <property type="entry name" value="FAD/NAD-bd_sf"/>
</dbReference>
<dbReference type="Pfam" id="PF07992">
    <property type="entry name" value="Pyr_redox_2"/>
    <property type="match status" value="1"/>
</dbReference>
<name>A0ABD5VL11_9EURY</name>
<feature type="domain" description="FAD/NAD(P)-binding" evidence="9">
    <location>
        <begin position="5"/>
        <end position="322"/>
    </location>
</feature>
<evidence type="ECO:0000259" key="8">
    <source>
        <dbReference type="Pfam" id="PF02852"/>
    </source>
</evidence>
<dbReference type="RefSeq" id="WP_336351086.1">
    <property type="nucleotide sequence ID" value="NZ_JAZAQL010000002.1"/>
</dbReference>
<evidence type="ECO:0000256" key="4">
    <source>
        <dbReference type="ARBA" id="ARBA00022827"/>
    </source>
</evidence>
<dbReference type="InterPro" id="IPR023753">
    <property type="entry name" value="FAD/NAD-binding_dom"/>
</dbReference>
<dbReference type="Pfam" id="PF02852">
    <property type="entry name" value="Pyr_redox_dim"/>
    <property type="match status" value="1"/>
</dbReference>
<dbReference type="PANTHER" id="PTHR43429:SF1">
    <property type="entry name" value="NAD(P)H SULFUR OXIDOREDUCTASE (COA-DEPENDENT)"/>
    <property type="match status" value="1"/>
</dbReference>
<dbReference type="AlphaFoldDB" id="A0ABD5VL11"/>
<dbReference type="PRINTS" id="PR00411">
    <property type="entry name" value="PNDRDTASEI"/>
</dbReference>
<comment type="cofactor">
    <cofactor evidence="1">
        <name>FAD</name>
        <dbReference type="ChEBI" id="CHEBI:57692"/>
    </cofactor>
</comment>
<organism evidence="10 11">
    <name type="scientific">Halorubellus litoreus</name>
    <dbReference type="NCBI Taxonomy" id="755308"/>
    <lineage>
        <taxon>Archaea</taxon>
        <taxon>Methanobacteriati</taxon>
        <taxon>Methanobacteriota</taxon>
        <taxon>Stenosarchaea group</taxon>
        <taxon>Halobacteria</taxon>
        <taxon>Halobacteriales</taxon>
        <taxon>Halorubellaceae</taxon>
        <taxon>Halorubellus</taxon>
    </lineage>
</organism>
<keyword evidence="5" id="KW-0560">Oxidoreductase</keyword>
<dbReference type="InterPro" id="IPR004099">
    <property type="entry name" value="Pyr_nucl-diS_OxRdtase_dimer"/>
</dbReference>
<sequence length="501" mass="52286">MPDPFVVVGGDAAGLSAASKAKREAPERDVVVFEKGRWISYAHCGTPYFVEGVVETLDDLLSLSPDEVEERGVDLRREHEVTGVNTDARTVGVDGPDGQFEQPYSDLLVATGAHAVTSPIEGHELDAALPMHGLDNAAATRALLMDPDADHLAAVGGEEYVDRERVERCGALEPPETVAIVGGGYVGVEMAEAFSAHDLDVHLFQRPSHVLESFGDPIAERVEETLRDHGVTLHLDTEVARLVDDTGASTGDGRVAGLECAGGTTLECELALVGIGVRPNTHLLEDTPVALGESGAVAVDDFGATNVDGVYAAGDCAEMTHAVTGESTWVPLGLTANRAGRAVGTTVARTDHDAGDNGDGSGHGGVSPADREPVGSIAGTAVTKAFDMEVGRSGITDLDEARSYGFDPVKETITTRSRSGYYPGAAETTVTLVADRDSERLLGGAIAGTDRAAVRIDTVATALEAETTVGDLERTDLAYAPPFSPVWDPILTAAKVLRGSL</sequence>
<accession>A0ABD5VL11</accession>
<dbReference type="Gene3D" id="3.50.50.60">
    <property type="entry name" value="FAD/NAD(P)-binding domain"/>
    <property type="match status" value="4"/>
</dbReference>
<reference evidence="10 11" key="1">
    <citation type="journal article" date="2019" name="Int. J. Syst. Evol. Microbiol.">
        <title>The Global Catalogue of Microorganisms (GCM) 10K type strain sequencing project: providing services to taxonomists for standard genome sequencing and annotation.</title>
        <authorList>
            <consortium name="The Broad Institute Genomics Platform"/>
            <consortium name="The Broad Institute Genome Sequencing Center for Infectious Disease"/>
            <person name="Wu L."/>
            <person name="Ma J."/>
        </authorList>
    </citation>
    <scope>NUCLEOTIDE SEQUENCE [LARGE SCALE GENOMIC DNA]</scope>
    <source>
        <strain evidence="10 11">GX26</strain>
    </source>
</reference>
<gene>
    <name evidence="10" type="ORF">ACFQGB_14865</name>
</gene>
<keyword evidence="4" id="KW-0274">FAD</keyword>
<dbReference type="PRINTS" id="PR00368">
    <property type="entry name" value="FADPNR"/>
</dbReference>
<feature type="region of interest" description="Disordered" evidence="7">
    <location>
        <begin position="348"/>
        <end position="374"/>
    </location>
</feature>
<evidence type="ECO:0000313" key="11">
    <source>
        <dbReference type="Proteomes" id="UP001596395"/>
    </source>
</evidence>